<keyword evidence="4 5" id="KW-0472">Membrane</keyword>
<name>A0AAE0ATN8_9ROSI</name>
<keyword evidence="9" id="KW-1185">Reference proteome</keyword>
<dbReference type="PANTHER" id="PTHR31204:SF1">
    <property type="entry name" value="SIGMA INTRACELLULAR RECEPTOR 2"/>
    <property type="match status" value="1"/>
</dbReference>
<sequence>MQILSSSFSDVPIIGILPGIPRRSKEAVHDRVGDYLFEEKPYFFVGVVWLELLFLSPFSIVNIFGILCSKPWFNTTCLIYGISIATPITIVLGELMGYGKASEKMMMMYSPSMGLGVLVFLCGLILCSSKTSLALSKRSTCFA</sequence>
<evidence type="ECO:0000256" key="3">
    <source>
        <dbReference type="ARBA" id="ARBA00022989"/>
    </source>
</evidence>
<evidence type="ECO:0000256" key="4">
    <source>
        <dbReference type="ARBA" id="ARBA00023136"/>
    </source>
</evidence>
<feature type="domain" description="EXPERA" evidence="7">
    <location>
        <begin position="1"/>
        <end position="120"/>
    </location>
</feature>
<comment type="caution">
    <text evidence="8">The sequence shown here is derived from an EMBL/GenBank/DDBJ whole genome shotgun (WGS) entry which is preliminary data.</text>
</comment>
<dbReference type="InterPro" id="IPR051987">
    <property type="entry name" value="Sigma-2_receptor-like"/>
</dbReference>
<reference evidence="8" key="1">
    <citation type="journal article" date="2023" name="Plant J.">
        <title>Genome sequences and population genomics provide insights into the demographic history, inbreeding, and mutation load of two 'living fossil' tree species of Dipteronia.</title>
        <authorList>
            <person name="Feng Y."/>
            <person name="Comes H.P."/>
            <person name="Chen J."/>
            <person name="Zhu S."/>
            <person name="Lu R."/>
            <person name="Zhang X."/>
            <person name="Li P."/>
            <person name="Qiu J."/>
            <person name="Olsen K.M."/>
            <person name="Qiu Y."/>
        </authorList>
    </citation>
    <scope>NUCLEOTIDE SEQUENCE</scope>
    <source>
        <strain evidence="8">NBL</strain>
    </source>
</reference>
<dbReference type="GO" id="GO:0016020">
    <property type="term" value="C:membrane"/>
    <property type="evidence" value="ECO:0007669"/>
    <property type="project" value="UniProtKB-SubCell"/>
</dbReference>
<keyword evidence="2 5" id="KW-0812">Transmembrane</keyword>
<feature type="transmembrane region" description="Helical" evidence="6">
    <location>
        <begin position="42"/>
        <end position="65"/>
    </location>
</feature>
<accession>A0AAE0ATN8</accession>
<evidence type="ECO:0000256" key="2">
    <source>
        <dbReference type="ARBA" id="ARBA00022692"/>
    </source>
</evidence>
<evidence type="ECO:0000313" key="9">
    <source>
        <dbReference type="Proteomes" id="UP001281410"/>
    </source>
</evidence>
<evidence type="ECO:0000256" key="1">
    <source>
        <dbReference type="ARBA" id="ARBA00004141"/>
    </source>
</evidence>
<protein>
    <recommendedName>
        <fullName evidence="7">EXPERA domain-containing protein</fullName>
    </recommendedName>
</protein>
<dbReference type="Pfam" id="PF05241">
    <property type="entry name" value="EBP"/>
    <property type="match status" value="1"/>
</dbReference>
<organism evidence="8 9">
    <name type="scientific">Dipteronia sinensis</name>
    <dbReference type="NCBI Taxonomy" id="43782"/>
    <lineage>
        <taxon>Eukaryota</taxon>
        <taxon>Viridiplantae</taxon>
        <taxon>Streptophyta</taxon>
        <taxon>Embryophyta</taxon>
        <taxon>Tracheophyta</taxon>
        <taxon>Spermatophyta</taxon>
        <taxon>Magnoliopsida</taxon>
        <taxon>eudicotyledons</taxon>
        <taxon>Gunneridae</taxon>
        <taxon>Pentapetalae</taxon>
        <taxon>rosids</taxon>
        <taxon>malvids</taxon>
        <taxon>Sapindales</taxon>
        <taxon>Sapindaceae</taxon>
        <taxon>Hippocastanoideae</taxon>
        <taxon>Acereae</taxon>
        <taxon>Dipteronia</taxon>
    </lineage>
</organism>
<dbReference type="Proteomes" id="UP001281410">
    <property type="component" value="Unassembled WGS sequence"/>
</dbReference>
<dbReference type="EMBL" id="JANJYJ010000003">
    <property type="protein sequence ID" value="KAK3223334.1"/>
    <property type="molecule type" value="Genomic_DNA"/>
</dbReference>
<keyword evidence="3 5" id="KW-1133">Transmembrane helix</keyword>
<evidence type="ECO:0000259" key="7">
    <source>
        <dbReference type="PROSITE" id="PS51751"/>
    </source>
</evidence>
<feature type="transmembrane region" description="Helical" evidence="6">
    <location>
        <begin position="77"/>
        <end position="96"/>
    </location>
</feature>
<proteinExistence type="predicted"/>
<dbReference type="InterPro" id="IPR033118">
    <property type="entry name" value="EXPERA"/>
</dbReference>
<dbReference type="GO" id="GO:0005783">
    <property type="term" value="C:endoplasmic reticulum"/>
    <property type="evidence" value="ECO:0007669"/>
    <property type="project" value="TreeGrafter"/>
</dbReference>
<dbReference type="PROSITE" id="PS51751">
    <property type="entry name" value="EXPERA"/>
    <property type="match status" value="1"/>
</dbReference>
<feature type="transmembrane region" description="Helical" evidence="6">
    <location>
        <begin position="108"/>
        <end position="128"/>
    </location>
</feature>
<dbReference type="PANTHER" id="PTHR31204">
    <property type="entry name" value="SIGMA INTRACELLULAR RECEPTOR 2"/>
    <property type="match status" value="1"/>
</dbReference>
<gene>
    <name evidence="8" type="ORF">Dsin_010359</name>
</gene>
<comment type="subcellular location">
    <subcellularLocation>
        <location evidence="1">Membrane</location>
        <topology evidence="1">Multi-pass membrane protein</topology>
    </subcellularLocation>
</comment>
<evidence type="ECO:0000256" key="6">
    <source>
        <dbReference type="SAM" id="Phobius"/>
    </source>
</evidence>
<dbReference type="AlphaFoldDB" id="A0AAE0ATN8"/>
<evidence type="ECO:0000313" key="8">
    <source>
        <dbReference type="EMBL" id="KAK3223334.1"/>
    </source>
</evidence>
<evidence type="ECO:0000256" key="5">
    <source>
        <dbReference type="PROSITE-ProRule" id="PRU01087"/>
    </source>
</evidence>